<dbReference type="InterPro" id="IPR058163">
    <property type="entry name" value="LysR-type_TF_proteobact-type"/>
</dbReference>
<dbReference type="Pfam" id="PF00126">
    <property type="entry name" value="HTH_1"/>
    <property type="match status" value="1"/>
</dbReference>
<reference evidence="6 7" key="1">
    <citation type="submission" date="2019-03" db="EMBL/GenBank/DDBJ databases">
        <title>Genomic Encyclopedia of Type Strains, Phase IV (KMG-IV): sequencing the most valuable type-strain genomes for metagenomic binning, comparative biology and taxonomic classification.</title>
        <authorList>
            <person name="Goeker M."/>
        </authorList>
    </citation>
    <scope>NUCLEOTIDE SEQUENCE [LARGE SCALE GENOMIC DNA]</scope>
    <source>
        <strain evidence="6 7">DSM 100309</strain>
    </source>
</reference>
<dbReference type="Proteomes" id="UP000295367">
    <property type="component" value="Unassembled WGS sequence"/>
</dbReference>
<dbReference type="PROSITE" id="PS50931">
    <property type="entry name" value="HTH_LYSR"/>
    <property type="match status" value="1"/>
</dbReference>
<keyword evidence="4" id="KW-0804">Transcription</keyword>
<dbReference type="InterPro" id="IPR000847">
    <property type="entry name" value="LysR_HTH_N"/>
</dbReference>
<dbReference type="RefSeq" id="WP_124946558.1">
    <property type="nucleotide sequence ID" value="NZ_BHVT01000037.1"/>
</dbReference>
<evidence type="ECO:0000313" key="7">
    <source>
        <dbReference type="Proteomes" id="UP000295367"/>
    </source>
</evidence>
<protein>
    <submittedName>
        <fullName evidence="6">DNA-binding transcriptional LysR family regulator</fullName>
    </submittedName>
</protein>
<comment type="caution">
    <text evidence="6">The sequence shown here is derived from an EMBL/GenBank/DDBJ whole genome shotgun (WGS) entry which is preliminary data.</text>
</comment>
<keyword evidence="7" id="KW-1185">Reference proteome</keyword>
<dbReference type="InterPro" id="IPR036390">
    <property type="entry name" value="WH_DNA-bd_sf"/>
</dbReference>
<evidence type="ECO:0000313" key="6">
    <source>
        <dbReference type="EMBL" id="TCV85837.1"/>
    </source>
</evidence>
<evidence type="ECO:0000259" key="5">
    <source>
        <dbReference type="PROSITE" id="PS50931"/>
    </source>
</evidence>
<keyword evidence="3 6" id="KW-0238">DNA-binding</keyword>
<dbReference type="GO" id="GO:0006351">
    <property type="term" value="P:DNA-templated transcription"/>
    <property type="evidence" value="ECO:0007669"/>
    <property type="project" value="TreeGrafter"/>
</dbReference>
<evidence type="ECO:0000256" key="4">
    <source>
        <dbReference type="ARBA" id="ARBA00023163"/>
    </source>
</evidence>
<evidence type="ECO:0000256" key="1">
    <source>
        <dbReference type="ARBA" id="ARBA00009437"/>
    </source>
</evidence>
<keyword evidence="2" id="KW-0805">Transcription regulation</keyword>
<dbReference type="Gene3D" id="3.40.190.290">
    <property type="match status" value="1"/>
</dbReference>
<evidence type="ECO:0000256" key="3">
    <source>
        <dbReference type="ARBA" id="ARBA00023125"/>
    </source>
</evidence>
<dbReference type="PANTHER" id="PTHR30537">
    <property type="entry name" value="HTH-TYPE TRANSCRIPTIONAL REGULATOR"/>
    <property type="match status" value="1"/>
</dbReference>
<proteinExistence type="inferred from homology"/>
<dbReference type="EMBL" id="SMCO01000008">
    <property type="protein sequence ID" value="TCV85837.1"/>
    <property type="molecule type" value="Genomic_DNA"/>
</dbReference>
<dbReference type="OrthoDB" id="5671700at2"/>
<dbReference type="SUPFAM" id="SSF46785">
    <property type="entry name" value="Winged helix' DNA-binding domain"/>
    <property type="match status" value="1"/>
</dbReference>
<sequence length="305" mass="33151">MNTLDSSVPKAQQPDWNLLRAFLAVVDAGSLTGATRLLATSQPTLSRQIAELESSLGIALFERVARGLRLTAAGEALVWPARQMQTAAQAVSLTALGQTQQLGGTVRLTASEMTSAYVLPEILKLLRQTHPAIQIELVASNRVENLLERQADIAIRHTRPTQGGLVAKRVGDAKIGAFAHVDYLKRVGGEVDLARAGDYDWIGLDSSNMILRGFRAAGMPVEREFFAFRCDNQIIGWQAALAGLGIVFAPVSVAARWPEMQLVLPEELVPNMPVWVTAHRELRNSARIRLVFDALAEGLQTMVVG</sequence>
<dbReference type="GO" id="GO:0043565">
    <property type="term" value="F:sequence-specific DNA binding"/>
    <property type="evidence" value="ECO:0007669"/>
    <property type="project" value="TreeGrafter"/>
</dbReference>
<accession>A0A4R3Y2N2</accession>
<organism evidence="6 7">
    <name type="scientific">Sulfurirhabdus autotrophica</name>
    <dbReference type="NCBI Taxonomy" id="1706046"/>
    <lineage>
        <taxon>Bacteria</taxon>
        <taxon>Pseudomonadati</taxon>
        <taxon>Pseudomonadota</taxon>
        <taxon>Betaproteobacteria</taxon>
        <taxon>Nitrosomonadales</taxon>
        <taxon>Sulfuricellaceae</taxon>
        <taxon>Sulfurirhabdus</taxon>
    </lineage>
</organism>
<dbReference type="AlphaFoldDB" id="A0A4R3Y2N2"/>
<dbReference type="Gene3D" id="1.10.10.10">
    <property type="entry name" value="Winged helix-like DNA-binding domain superfamily/Winged helix DNA-binding domain"/>
    <property type="match status" value="1"/>
</dbReference>
<dbReference type="PANTHER" id="PTHR30537:SF3">
    <property type="entry name" value="TRANSCRIPTIONAL REGULATORY PROTEIN"/>
    <property type="match status" value="1"/>
</dbReference>
<dbReference type="SUPFAM" id="SSF53850">
    <property type="entry name" value="Periplasmic binding protein-like II"/>
    <property type="match status" value="1"/>
</dbReference>
<dbReference type="Pfam" id="PF03466">
    <property type="entry name" value="LysR_substrate"/>
    <property type="match status" value="1"/>
</dbReference>
<evidence type="ECO:0000256" key="2">
    <source>
        <dbReference type="ARBA" id="ARBA00023015"/>
    </source>
</evidence>
<dbReference type="InterPro" id="IPR036388">
    <property type="entry name" value="WH-like_DNA-bd_sf"/>
</dbReference>
<dbReference type="GO" id="GO:0003700">
    <property type="term" value="F:DNA-binding transcription factor activity"/>
    <property type="evidence" value="ECO:0007669"/>
    <property type="project" value="InterPro"/>
</dbReference>
<dbReference type="PRINTS" id="PR00039">
    <property type="entry name" value="HTHLYSR"/>
</dbReference>
<feature type="domain" description="HTH lysR-type" evidence="5">
    <location>
        <begin position="14"/>
        <end position="71"/>
    </location>
</feature>
<dbReference type="FunFam" id="1.10.10.10:FF:000001">
    <property type="entry name" value="LysR family transcriptional regulator"/>
    <property type="match status" value="1"/>
</dbReference>
<dbReference type="InterPro" id="IPR005119">
    <property type="entry name" value="LysR_subst-bd"/>
</dbReference>
<comment type="similarity">
    <text evidence="1">Belongs to the LysR transcriptional regulatory family.</text>
</comment>
<gene>
    <name evidence="6" type="ORF">EDC63_10845</name>
</gene>
<name>A0A4R3Y2N2_9PROT</name>